<evidence type="ECO:0000313" key="2">
    <source>
        <dbReference type="Proteomes" id="UP000198749"/>
    </source>
</evidence>
<keyword evidence="2" id="KW-1185">Reference proteome</keyword>
<keyword evidence="1" id="KW-0251">Elongation factor</keyword>
<dbReference type="EMBL" id="FOGB01000014">
    <property type="protein sequence ID" value="SER01546.1"/>
    <property type="molecule type" value="Genomic_DNA"/>
</dbReference>
<dbReference type="Proteomes" id="UP000198749">
    <property type="component" value="Unassembled WGS sequence"/>
</dbReference>
<gene>
    <name evidence="1" type="ORF">SAMN03080615_03610</name>
</gene>
<sequence length="156" mass="16780">MDKKQLIAQIISQLQADLDMNIAAAHEAREAATHEESVAENQYDTLGLEASYLAHGQSKRVQALEIDLTAYRAMPQREVTENSAISLGTLVTLENEAGGVKRLFLGPAGGGIQVTDMVEIVTVITPQSPIGQALTGRYRGDIVTLPQGEFEITAMS</sequence>
<dbReference type="AlphaFoldDB" id="A0A1H9KQV0"/>
<dbReference type="Gene3D" id="3.10.50.30">
    <property type="entry name" value="Transcription elongation factor, GreA/GreB, C-terminal domain"/>
    <property type="match status" value="1"/>
</dbReference>
<organism evidence="1 2">
    <name type="scientific">Amphritea atlantica</name>
    <dbReference type="NCBI Taxonomy" id="355243"/>
    <lineage>
        <taxon>Bacteria</taxon>
        <taxon>Pseudomonadati</taxon>
        <taxon>Pseudomonadota</taxon>
        <taxon>Gammaproteobacteria</taxon>
        <taxon>Oceanospirillales</taxon>
        <taxon>Oceanospirillaceae</taxon>
        <taxon>Amphritea</taxon>
    </lineage>
</organism>
<proteinExistence type="predicted"/>
<reference evidence="2" key="1">
    <citation type="submission" date="2016-10" db="EMBL/GenBank/DDBJ databases">
        <authorList>
            <person name="Varghese N."/>
            <person name="Submissions S."/>
        </authorList>
    </citation>
    <scope>NUCLEOTIDE SEQUENCE [LARGE SCALE GENOMIC DNA]</scope>
    <source>
        <strain evidence="2">DSM 18887</strain>
    </source>
</reference>
<dbReference type="GO" id="GO:0003746">
    <property type="term" value="F:translation elongation factor activity"/>
    <property type="evidence" value="ECO:0007669"/>
    <property type="project" value="UniProtKB-KW"/>
</dbReference>
<evidence type="ECO:0000313" key="1">
    <source>
        <dbReference type="EMBL" id="SER01546.1"/>
    </source>
</evidence>
<dbReference type="RefSeq" id="WP_091360980.1">
    <property type="nucleotide sequence ID" value="NZ_AP025284.1"/>
</dbReference>
<keyword evidence="1" id="KW-0648">Protein biosynthesis</keyword>
<dbReference type="InterPro" id="IPR036953">
    <property type="entry name" value="GreA/GreB_C_sf"/>
</dbReference>
<protein>
    <submittedName>
        <fullName evidence="1">GreA/GreB family elongation factor</fullName>
    </submittedName>
</protein>
<name>A0A1H9KQV0_9GAMM</name>
<dbReference type="GO" id="GO:0032784">
    <property type="term" value="P:regulation of DNA-templated transcription elongation"/>
    <property type="evidence" value="ECO:0007669"/>
    <property type="project" value="InterPro"/>
</dbReference>
<dbReference type="SUPFAM" id="SSF54534">
    <property type="entry name" value="FKBP-like"/>
    <property type="match status" value="1"/>
</dbReference>
<dbReference type="STRING" id="355243.SAMN03080615_03610"/>
<accession>A0A1H9KQV0</accession>
<dbReference type="OrthoDB" id="5293337at2"/>
<dbReference type="GO" id="GO:0003677">
    <property type="term" value="F:DNA binding"/>
    <property type="evidence" value="ECO:0007669"/>
    <property type="project" value="InterPro"/>
</dbReference>